<dbReference type="InterPro" id="IPR011051">
    <property type="entry name" value="RmlC_Cupin_sf"/>
</dbReference>
<name>A0A0F9U578_9ZZZZ</name>
<comment type="caution">
    <text evidence="1">The sequence shown here is derived from an EMBL/GenBank/DDBJ whole genome shotgun (WGS) entry which is preliminary data.</text>
</comment>
<protein>
    <recommendedName>
        <fullName evidence="2">Cupin 2 conserved barrel domain-containing protein</fullName>
    </recommendedName>
</protein>
<organism evidence="1">
    <name type="scientific">marine sediment metagenome</name>
    <dbReference type="NCBI Taxonomy" id="412755"/>
    <lineage>
        <taxon>unclassified sequences</taxon>
        <taxon>metagenomes</taxon>
        <taxon>ecological metagenomes</taxon>
    </lineage>
</organism>
<sequence length="136" mass="14989">MLPTFSIPPIGPKQGKIWGATQLLFAYNSVECHLIGISKSGFCSKHTHEYKWNRFVVVRGSLTIESYLNPDSPDETVLMPGQITDIPPGVPHRFKASTEDCIALEFYWVVLEPLDIDRGGTVGGVKDDPSDKKGGE</sequence>
<evidence type="ECO:0000313" key="1">
    <source>
        <dbReference type="EMBL" id="KKN88385.1"/>
    </source>
</evidence>
<accession>A0A0F9U578</accession>
<gene>
    <name evidence="1" type="ORF">LCGC14_0249480</name>
</gene>
<dbReference type="EMBL" id="LAZR01000129">
    <property type="protein sequence ID" value="KKN88385.1"/>
    <property type="molecule type" value="Genomic_DNA"/>
</dbReference>
<reference evidence="1" key="1">
    <citation type="journal article" date="2015" name="Nature">
        <title>Complex archaea that bridge the gap between prokaryotes and eukaryotes.</title>
        <authorList>
            <person name="Spang A."/>
            <person name="Saw J.H."/>
            <person name="Jorgensen S.L."/>
            <person name="Zaremba-Niedzwiedzka K."/>
            <person name="Martijn J."/>
            <person name="Lind A.E."/>
            <person name="van Eijk R."/>
            <person name="Schleper C."/>
            <person name="Guy L."/>
            <person name="Ettema T.J."/>
        </authorList>
    </citation>
    <scope>NUCLEOTIDE SEQUENCE</scope>
</reference>
<proteinExistence type="predicted"/>
<dbReference type="Gene3D" id="2.60.120.10">
    <property type="entry name" value="Jelly Rolls"/>
    <property type="match status" value="1"/>
</dbReference>
<dbReference type="AlphaFoldDB" id="A0A0F9U578"/>
<dbReference type="SUPFAM" id="SSF51182">
    <property type="entry name" value="RmlC-like cupins"/>
    <property type="match status" value="1"/>
</dbReference>
<evidence type="ECO:0008006" key="2">
    <source>
        <dbReference type="Google" id="ProtNLM"/>
    </source>
</evidence>
<dbReference type="InterPro" id="IPR014710">
    <property type="entry name" value="RmlC-like_jellyroll"/>
</dbReference>